<dbReference type="EMBL" id="CP003012">
    <property type="protein sequence ID" value="AEO68779.1"/>
    <property type="molecule type" value="Genomic_DNA"/>
</dbReference>
<keyword evidence="2" id="KW-1185">Reference proteome</keyword>
<organism evidence="1 2">
    <name type="scientific">Thermothielavioides terrestris (strain ATCC 38088 / NRRL 8126)</name>
    <name type="common">Thielavia terrestris</name>
    <dbReference type="NCBI Taxonomy" id="578455"/>
    <lineage>
        <taxon>Eukaryota</taxon>
        <taxon>Fungi</taxon>
        <taxon>Dikarya</taxon>
        <taxon>Ascomycota</taxon>
        <taxon>Pezizomycotina</taxon>
        <taxon>Sordariomycetes</taxon>
        <taxon>Sordariomycetidae</taxon>
        <taxon>Sordariales</taxon>
        <taxon>Chaetomiaceae</taxon>
        <taxon>Thermothielavioides</taxon>
        <taxon>Thermothielavioides terrestris</taxon>
    </lineage>
</organism>
<reference evidence="1 2" key="1">
    <citation type="journal article" date="2011" name="Nat. Biotechnol.">
        <title>Comparative genomic analysis of the thermophilic biomass-degrading fungi Myceliophthora thermophila and Thielavia terrestris.</title>
        <authorList>
            <person name="Berka R.M."/>
            <person name="Grigoriev I.V."/>
            <person name="Otillar R."/>
            <person name="Salamov A."/>
            <person name="Grimwood J."/>
            <person name="Reid I."/>
            <person name="Ishmael N."/>
            <person name="John T."/>
            <person name="Darmond C."/>
            <person name="Moisan M.-C."/>
            <person name="Henrissat B."/>
            <person name="Coutinho P.M."/>
            <person name="Lombard V."/>
            <person name="Natvig D.O."/>
            <person name="Lindquist E."/>
            <person name="Schmutz J."/>
            <person name="Lucas S."/>
            <person name="Harris P."/>
            <person name="Powlowski J."/>
            <person name="Bellemare A."/>
            <person name="Taylor D."/>
            <person name="Butler G."/>
            <person name="de Vries R.P."/>
            <person name="Allijn I.E."/>
            <person name="van den Brink J."/>
            <person name="Ushinsky S."/>
            <person name="Storms R."/>
            <person name="Powell A.J."/>
            <person name="Paulsen I.T."/>
            <person name="Elbourne L.D.H."/>
            <person name="Baker S.E."/>
            <person name="Magnuson J."/>
            <person name="LaBoissiere S."/>
            <person name="Clutterbuck A.J."/>
            <person name="Martinez D."/>
            <person name="Wogulis M."/>
            <person name="de Leon A.L."/>
            <person name="Rey M.W."/>
            <person name="Tsang A."/>
        </authorList>
    </citation>
    <scope>NUCLEOTIDE SEQUENCE [LARGE SCALE GENOMIC DNA]</scope>
    <source>
        <strain evidence="2">ATCC 38088 / NRRL 8126</strain>
    </source>
</reference>
<dbReference type="Proteomes" id="UP000008181">
    <property type="component" value="Chromosome 4"/>
</dbReference>
<evidence type="ECO:0000313" key="1">
    <source>
        <dbReference type="EMBL" id="AEO68779.1"/>
    </source>
</evidence>
<proteinExistence type="predicted"/>
<dbReference type="HOGENOM" id="CLU_3112249_0_0_1"/>
<protein>
    <recommendedName>
        <fullName evidence="3">ATP-dependent DNA helicase</fullName>
    </recommendedName>
</protein>
<dbReference type="AlphaFoldDB" id="G2R9Z4"/>
<accession>G2R9Z4</accession>
<feature type="non-terminal residue" evidence="1">
    <location>
        <position position="1"/>
    </location>
</feature>
<evidence type="ECO:0008006" key="3">
    <source>
        <dbReference type="Google" id="ProtNLM"/>
    </source>
</evidence>
<dbReference type="KEGG" id="ttt:THITE_44215"/>
<sequence>DTLNIKQRIIFDIFVSYYKAYLYSKDLAPILLQVDSYSGTSKSYIIYLLSA</sequence>
<gene>
    <name evidence="1" type="ORF">THITE_44215</name>
</gene>
<evidence type="ECO:0000313" key="2">
    <source>
        <dbReference type="Proteomes" id="UP000008181"/>
    </source>
</evidence>
<name>G2R9Z4_THETT</name>
<dbReference type="GeneID" id="11520328"/>
<dbReference type="RefSeq" id="XP_003655115.1">
    <property type="nucleotide sequence ID" value="XM_003655067.1"/>
</dbReference>